<keyword evidence="1" id="KW-1133">Transmembrane helix</keyword>
<proteinExistence type="predicted"/>
<dbReference type="RefSeq" id="WP_182544508.1">
    <property type="nucleotide sequence ID" value="NZ_JACGWZ010000003.1"/>
</dbReference>
<sequence length="138" mass="13987">MNFAIALTAFGLLFVLRKRSRTPWWLRAALGLIAGASLANTGLGAWAAARVTDVSGLIGRILNANGALIVGVVALIVSVIVVYDIAVDRKADKPAMIGLIVLPLLFLAAVGPLATAGSGLSDAIAQVASNSIGKLIGG</sequence>
<evidence type="ECO:0000313" key="2">
    <source>
        <dbReference type="EMBL" id="MBA8825306.1"/>
    </source>
</evidence>
<comment type="caution">
    <text evidence="2">The sequence shown here is derived from an EMBL/GenBank/DDBJ whole genome shotgun (WGS) entry which is preliminary data.</text>
</comment>
<accession>A0A839DYL6</accession>
<reference evidence="2 3" key="1">
    <citation type="submission" date="2020-07" db="EMBL/GenBank/DDBJ databases">
        <title>Sequencing the genomes of 1000 actinobacteria strains.</title>
        <authorList>
            <person name="Klenk H.-P."/>
        </authorList>
    </citation>
    <scope>NUCLEOTIDE SEQUENCE [LARGE SCALE GENOMIC DNA]</scope>
    <source>
        <strain evidence="2 3">DSM 45975</strain>
    </source>
</reference>
<keyword evidence="3" id="KW-1185">Reference proteome</keyword>
<gene>
    <name evidence="2" type="ORF">FHX42_002657</name>
</gene>
<keyword evidence="1" id="KW-0812">Transmembrane</keyword>
<dbReference type="AlphaFoldDB" id="A0A839DYL6"/>
<evidence type="ECO:0000256" key="1">
    <source>
        <dbReference type="SAM" id="Phobius"/>
    </source>
</evidence>
<feature type="transmembrane region" description="Helical" evidence="1">
    <location>
        <begin position="95"/>
        <end position="114"/>
    </location>
</feature>
<keyword evidence="1" id="KW-0472">Membrane</keyword>
<feature type="transmembrane region" description="Helical" evidence="1">
    <location>
        <begin position="29"/>
        <end position="49"/>
    </location>
</feature>
<dbReference type="Proteomes" id="UP000569329">
    <property type="component" value="Unassembled WGS sequence"/>
</dbReference>
<name>A0A839DYL6_9PSEU</name>
<organism evidence="2 3">
    <name type="scientific">Halosaccharopolyspora lacisalsi</name>
    <dbReference type="NCBI Taxonomy" id="1000566"/>
    <lineage>
        <taxon>Bacteria</taxon>
        <taxon>Bacillati</taxon>
        <taxon>Actinomycetota</taxon>
        <taxon>Actinomycetes</taxon>
        <taxon>Pseudonocardiales</taxon>
        <taxon>Pseudonocardiaceae</taxon>
        <taxon>Halosaccharopolyspora</taxon>
    </lineage>
</organism>
<evidence type="ECO:0000313" key="3">
    <source>
        <dbReference type="Proteomes" id="UP000569329"/>
    </source>
</evidence>
<dbReference type="EMBL" id="JACGWZ010000003">
    <property type="protein sequence ID" value="MBA8825306.1"/>
    <property type="molecule type" value="Genomic_DNA"/>
</dbReference>
<protein>
    <submittedName>
        <fullName evidence="2">Uncharacterized protein</fullName>
    </submittedName>
</protein>
<feature type="transmembrane region" description="Helical" evidence="1">
    <location>
        <begin position="61"/>
        <end position="83"/>
    </location>
</feature>